<name>A0A2S0PEF5_9NEIS</name>
<organism evidence="1 2">
    <name type="scientific">Microvirgula aerodenitrificans</name>
    <dbReference type="NCBI Taxonomy" id="57480"/>
    <lineage>
        <taxon>Bacteria</taxon>
        <taxon>Pseudomonadati</taxon>
        <taxon>Pseudomonadota</taxon>
        <taxon>Betaproteobacteria</taxon>
        <taxon>Neisseriales</taxon>
        <taxon>Aquaspirillaceae</taxon>
        <taxon>Microvirgula</taxon>
    </lineage>
</organism>
<proteinExistence type="predicted"/>
<dbReference type="AlphaFoldDB" id="A0A2S0PEF5"/>
<evidence type="ECO:0000313" key="2">
    <source>
        <dbReference type="Proteomes" id="UP000244173"/>
    </source>
</evidence>
<keyword evidence="2" id="KW-1185">Reference proteome</keyword>
<dbReference type="RefSeq" id="WP_107890147.1">
    <property type="nucleotide sequence ID" value="NZ_CP028519.1"/>
</dbReference>
<sequence>MQFTLKDGLNILTPALAQFREQMVTEKYPEIVFPQFVTIDSSGGRGLMEKLHFSVESASDLDDGLVGDKTTSLDTVEVDFKPGSAPIVSWAKSVTYTLRELEVCARLKIDVNIEKMRVLRQNADQTLQKVAFLGHARDTRIKGLLNSDLVEAVGIKGGKPFANGTADENAAALIDMFTRVLTSTDLIAAPDTLAIPMLDYVTLGSQPRGEGRDTTVLKYVTDALAGIAGKPVNLKPIPLKLADTAGVGGKKRAIAYINDAQHVVMDVPSPPKCWMSSRRGCWRGRPACASISAVCRSSNRRAPSTSTTDRGSPWQNQLSTISSLATRSSVRPTPTRSAF</sequence>
<accession>A0A2S0PEF5</accession>
<dbReference type="EMBL" id="CP028519">
    <property type="protein sequence ID" value="AVY95756.1"/>
    <property type="molecule type" value="Genomic_DNA"/>
</dbReference>
<gene>
    <name evidence="1" type="ORF">DAI18_18185</name>
</gene>
<dbReference type="Proteomes" id="UP000244173">
    <property type="component" value="Chromosome"/>
</dbReference>
<dbReference type="KEGG" id="maer:DAI18_18185"/>
<reference evidence="1 2" key="1">
    <citation type="submission" date="2018-04" db="EMBL/GenBank/DDBJ databases">
        <title>Denitrifier Microvirgula.</title>
        <authorList>
            <person name="Anderson E."/>
            <person name="Jang J."/>
            <person name="Ishii S."/>
        </authorList>
    </citation>
    <scope>NUCLEOTIDE SEQUENCE [LARGE SCALE GENOMIC DNA]</scope>
    <source>
        <strain evidence="1 2">BE2.4</strain>
    </source>
</reference>
<dbReference type="InterPro" id="IPR020049">
    <property type="entry name" value="Major_capsid-like"/>
</dbReference>
<evidence type="ECO:0000313" key="1">
    <source>
        <dbReference type="EMBL" id="AVY95756.1"/>
    </source>
</evidence>
<protein>
    <submittedName>
        <fullName evidence="1">Uncharacterized protein</fullName>
    </submittedName>
</protein>
<dbReference type="OrthoDB" id="5687393at2"/>
<dbReference type="Pfam" id="PF09950">
    <property type="entry name" value="Major_capside"/>
    <property type="match status" value="1"/>
</dbReference>